<organism evidence="1 2">
    <name type="scientific">Trifolium pratense</name>
    <name type="common">Red clover</name>
    <dbReference type="NCBI Taxonomy" id="57577"/>
    <lineage>
        <taxon>Eukaryota</taxon>
        <taxon>Viridiplantae</taxon>
        <taxon>Streptophyta</taxon>
        <taxon>Embryophyta</taxon>
        <taxon>Tracheophyta</taxon>
        <taxon>Spermatophyta</taxon>
        <taxon>Magnoliopsida</taxon>
        <taxon>eudicotyledons</taxon>
        <taxon>Gunneridae</taxon>
        <taxon>Pentapetalae</taxon>
        <taxon>rosids</taxon>
        <taxon>fabids</taxon>
        <taxon>Fabales</taxon>
        <taxon>Fabaceae</taxon>
        <taxon>Papilionoideae</taxon>
        <taxon>50 kb inversion clade</taxon>
        <taxon>NPAAA clade</taxon>
        <taxon>Hologalegina</taxon>
        <taxon>IRL clade</taxon>
        <taxon>Trifolieae</taxon>
        <taxon>Trifolium</taxon>
    </lineage>
</organism>
<keyword evidence="2" id="KW-1185">Reference proteome</keyword>
<gene>
    <name evidence="1" type="ORF">MILVUS5_LOCUS5354</name>
</gene>
<sequence>MKANTDRTKFCRYHKSHGHVTEDCVHLKDAIEILIQKGYARRYVQNDEQAQQQQQQQRREPQEVATINGDIAAARRCFEAAAKNLSTVATPKKTEKKSPGVNTIGGSVDIDARLTKKEHQEEKQKDLTDAEKKIYRPIPDGDFELVPLGEDPLKGIKIGTGLPDLVKKQLIACLKDNAELFAWSAAEMPGIDPEVACHQLTLDPRASAVVQRRRKQSPEKAEAAEKAVKDLLEANFISEARYTTWLSNVVLVKKSNGKWRMCVDYTDLNRACPKDAYPLPNIDKLVDNSS</sequence>
<dbReference type="EMBL" id="CASHSV030000002">
    <property type="protein sequence ID" value="CAJ2634468.1"/>
    <property type="molecule type" value="Genomic_DNA"/>
</dbReference>
<accession>A0ACB0IRB9</accession>
<comment type="caution">
    <text evidence="1">The sequence shown here is derived from an EMBL/GenBank/DDBJ whole genome shotgun (WGS) entry which is preliminary data.</text>
</comment>
<name>A0ACB0IRB9_TRIPR</name>
<proteinExistence type="predicted"/>
<reference evidence="1" key="1">
    <citation type="submission" date="2023-10" db="EMBL/GenBank/DDBJ databases">
        <authorList>
            <person name="Rodriguez Cubillos JULIANA M."/>
            <person name="De Vega J."/>
        </authorList>
    </citation>
    <scope>NUCLEOTIDE SEQUENCE</scope>
</reference>
<dbReference type="Proteomes" id="UP001177021">
    <property type="component" value="Unassembled WGS sequence"/>
</dbReference>
<evidence type="ECO:0000313" key="2">
    <source>
        <dbReference type="Proteomes" id="UP001177021"/>
    </source>
</evidence>
<protein>
    <submittedName>
        <fullName evidence="1">Uncharacterized protein</fullName>
    </submittedName>
</protein>
<evidence type="ECO:0000313" key="1">
    <source>
        <dbReference type="EMBL" id="CAJ2634468.1"/>
    </source>
</evidence>